<name>A0ACA9NZG3_9GLOM</name>
<reference evidence="1" key="1">
    <citation type="submission" date="2021-06" db="EMBL/GenBank/DDBJ databases">
        <authorList>
            <person name="Kallberg Y."/>
            <person name="Tangrot J."/>
            <person name="Rosling A."/>
        </authorList>
    </citation>
    <scope>NUCLEOTIDE SEQUENCE</scope>
    <source>
        <strain evidence="1">28 12/20/2015</strain>
    </source>
</reference>
<feature type="non-terminal residue" evidence="1">
    <location>
        <position position="171"/>
    </location>
</feature>
<keyword evidence="2" id="KW-1185">Reference proteome</keyword>
<evidence type="ECO:0000313" key="1">
    <source>
        <dbReference type="EMBL" id="CAG8683538.1"/>
    </source>
</evidence>
<feature type="non-terminal residue" evidence="1">
    <location>
        <position position="1"/>
    </location>
</feature>
<sequence length="171" mass="19948">AMNIQTSHMTGKSPYSLVFGQDPVQHFSILEDLYYNDKNIVNEEDLPSNFFEDSEEALPNIQSHHQLSRKYANESFANYRERMKNQMLKKNKHQLEYAINEYVCIAITKIDHNNIDQHTLPCKVIEELLNKMYCLQCKNGILNIAFNANELMPLEPTKYEELEVCENNAIS</sequence>
<dbReference type="Proteomes" id="UP000789366">
    <property type="component" value="Unassembled WGS sequence"/>
</dbReference>
<gene>
    <name evidence="1" type="ORF">SPELUC_LOCUS10291</name>
</gene>
<dbReference type="EMBL" id="CAJVPW010018795">
    <property type="protein sequence ID" value="CAG8683538.1"/>
    <property type="molecule type" value="Genomic_DNA"/>
</dbReference>
<accession>A0ACA9NZG3</accession>
<protein>
    <submittedName>
        <fullName evidence="1">14631_t:CDS:1</fullName>
    </submittedName>
</protein>
<proteinExistence type="predicted"/>
<evidence type="ECO:0000313" key="2">
    <source>
        <dbReference type="Proteomes" id="UP000789366"/>
    </source>
</evidence>
<organism evidence="1 2">
    <name type="scientific">Cetraspora pellucida</name>
    <dbReference type="NCBI Taxonomy" id="1433469"/>
    <lineage>
        <taxon>Eukaryota</taxon>
        <taxon>Fungi</taxon>
        <taxon>Fungi incertae sedis</taxon>
        <taxon>Mucoromycota</taxon>
        <taxon>Glomeromycotina</taxon>
        <taxon>Glomeromycetes</taxon>
        <taxon>Diversisporales</taxon>
        <taxon>Gigasporaceae</taxon>
        <taxon>Cetraspora</taxon>
    </lineage>
</organism>
<comment type="caution">
    <text evidence="1">The sequence shown here is derived from an EMBL/GenBank/DDBJ whole genome shotgun (WGS) entry which is preliminary data.</text>
</comment>